<gene>
    <name evidence="5" type="ORF">Q5Y73_16175</name>
</gene>
<evidence type="ECO:0000313" key="6">
    <source>
        <dbReference type="Proteomes" id="UP001231941"/>
    </source>
</evidence>
<reference evidence="5 6" key="1">
    <citation type="submission" date="2023-08" db="EMBL/GenBank/DDBJ databases">
        <authorList>
            <person name="Park J.-S."/>
        </authorList>
    </citation>
    <scope>NUCLEOTIDE SEQUENCE [LARGE SCALE GENOMIC DNA]</scope>
    <source>
        <strain evidence="5 6">2205SS18-9</strain>
    </source>
</reference>
<evidence type="ECO:0000256" key="3">
    <source>
        <dbReference type="ARBA" id="ARBA00023163"/>
    </source>
</evidence>
<evidence type="ECO:0000256" key="2">
    <source>
        <dbReference type="ARBA" id="ARBA00023125"/>
    </source>
</evidence>
<name>A0ABT9J215_9BACL</name>
<evidence type="ECO:0000259" key="4">
    <source>
        <dbReference type="PROSITE" id="PS01124"/>
    </source>
</evidence>
<dbReference type="Pfam" id="PF12833">
    <property type="entry name" value="HTH_18"/>
    <property type="match status" value="1"/>
</dbReference>
<dbReference type="Gene3D" id="1.10.10.60">
    <property type="entry name" value="Homeodomain-like"/>
    <property type="match status" value="1"/>
</dbReference>
<dbReference type="PANTHER" id="PTHR46796:SF13">
    <property type="entry name" value="HTH-TYPE TRANSCRIPTIONAL ACTIVATOR RHAS"/>
    <property type="match status" value="1"/>
</dbReference>
<protein>
    <submittedName>
        <fullName evidence="5">Helix-turn-helix domain-containing protein</fullName>
    </submittedName>
</protein>
<proteinExistence type="predicted"/>
<dbReference type="RefSeq" id="WP_305992960.1">
    <property type="nucleotide sequence ID" value="NZ_JAVAMP010000009.1"/>
</dbReference>
<keyword evidence="3" id="KW-0804">Transcription</keyword>
<dbReference type="SUPFAM" id="SSF46689">
    <property type="entry name" value="Homeodomain-like"/>
    <property type="match status" value="1"/>
</dbReference>
<keyword evidence="2" id="KW-0238">DNA-binding</keyword>
<keyword evidence="1" id="KW-0805">Transcription regulation</keyword>
<organism evidence="5 6">
    <name type="scientific">Chengkuizengella axinellae</name>
    <dbReference type="NCBI Taxonomy" id="3064388"/>
    <lineage>
        <taxon>Bacteria</taxon>
        <taxon>Bacillati</taxon>
        <taxon>Bacillota</taxon>
        <taxon>Bacilli</taxon>
        <taxon>Bacillales</taxon>
        <taxon>Paenibacillaceae</taxon>
        <taxon>Chengkuizengella</taxon>
    </lineage>
</organism>
<dbReference type="SMART" id="SM00342">
    <property type="entry name" value="HTH_ARAC"/>
    <property type="match status" value="1"/>
</dbReference>
<keyword evidence="6" id="KW-1185">Reference proteome</keyword>
<evidence type="ECO:0000256" key="1">
    <source>
        <dbReference type="ARBA" id="ARBA00023015"/>
    </source>
</evidence>
<dbReference type="InterPro" id="IPR046532">
    <property type="entry name" value="DUF6597"/>
</dbReference>
<dbReference type="InterPro" id="IPR009057">
    <property type="entry name" value="Homeodomain-like_sf"/>
</dbReference>
<dbReference type="EMBL" id="JAVAMP010000009">
    <property type="protein sequence ID" value="MDP5275647.1"/>
    <property type="molecule type" value="Genomic_DNA"/>
</dbReference>
<feature type="domain" description="HTH araC/xylS-type" evidence="4">
    <location>
        <begin position="157"/>
        <end position="259"/>
    </location>
</feature>
<accession>A0ABT9J215</accession>
<dbReference type="Proteomes" id="UP001231941">
    <property type="component" value="Unassembled WGS sequence"/>
</dbReference>
<sequence>MFIPYTPKYPLSLFIDCLWRVKGQTATGKEKILPTEHMELIINFGGYHRAAMNPSNPEHFQINKEAWIVGLHTQHLLVESLGNSDMIGIRFKPGGGSAFFDFSMKELESKIIDMSLIWKSFIHEVRERVYEEENINNQFLILEELLLKKLKYNKERFKIISPALDELNEMQSNTSTQFISRKIGVSQKHLIQKFNENIGLTPNKLLRVLRFHQVLNSIDPSKDVSWLEVALTNQYYDQAHFNKDFQAFTGMSPTEYISSRKEIYGEELQKGEDVKFVPLNR</sequence>
<evidence type="ECO:0000313" key="5">
    <source>
        <dbReference type="EMBL" id="MDP5275647.1"/>
    </source>
</evidence>
<dbReference type="Pfam" id="PF20240">
    <property type="entry name" value="DUF6597"/>
    <property type="match status" value="1"/>
</dbReference>
<dbReference type="PROSITE" id="PS01124">
    <property type="entry name" value="HTH_ARAC_FAMILY_2"/>
    <property type="match status" value="1"/>
</dbReference>
<dbReference type="InterPro" id="IPR050204">
    <property type="entry name" value="AraC_XylS_family_regulators"/>
</dbReference>
<dbReference type="PANTHER" id="PTHR46796">
    <property type="entry name" value="HTH-TYPE TRANSCRIPTIONAL ACTIVATOR RHAS-RELATED"/>
    <property type="match status" value="1"/>
</dbReference>
<dbReference type="InterPro" id="IPR018060">
    <property type="entry name" value="HTH_AraC"/>
</dbReference>
<comment type="caution">
    <text evidence="5">The sequence shown here is derived from an EMBL/GenBank/DDBJ whole genome shotgun (WGS) entry which is preliminary data.</text>
</comment>